<evidence type="ECO:0000256" key="3">
    <source>
        <dbReference type="ARBA" id="ARBA00023125"/>
    </source>
</evidence>
<reference evidence="6 7" key="1">
    <citation type="submission" date="2018-04" db="EMBL/GenBank/DDBJ databases">
        <title>Genomic Encyclopedia of Type Strains, Phase IV (KMG-IV): sequencing the most valuable type-strain genomes for metagenomic binning, comparative biology and taxonomic classification.</title>
        <authorList>
            <person name="Goeker M."/>
        </authorList>
    </citation>
    <scope>NUCLEOTIDE SEQUENCE [LARGE SCALE GENOMIC DNA]</scope>
    <source>
        <strain evidence="6 7">DSM 10065</strain>
    </source>
</reference>
<dbReference type="InterPro" id="IPR005119">
    <property type="entry name" value="LysR_subst-bd"/>
</dbReference>
<keyword evidence="2" id="KW-0805">Transcription regulation</keyword>
<dbReference type="PROSITE" id="PS50931">
    <property type="entry name" value="HTH_LYSR"/>
    <property type="match status" value="1"/>
</dbReference>
<proteinExistence type="inferred from homology"/>
<sequence length="327" mass="35479">MEFAALVSRMALSFNRMGSMELRQIRYFIAIADSGSFSAAAQRLLIAQPSLSAQIKSLEADLGVKLLERNARGVRPTSAGARFLQRARALMAEAEDLARSTRSMAEEVFGTVRLGLTVSAAYPLAAPILGEAAKAYPRIRFVIVEALSSKLMDLVRREELDLALSFSPAFTEGVRGETLATERFYLCTAPGHPLAGEGAIGAESFLHLPLLLPPVNHELSDRLVSCGLRIGLKPVWQHVVESVSVISSLVEAGLGVSILPYSAVAGAVEARRMVARPISDPELARQMCLIYSSRRTLTKAELEVARIIRRIVASRIEMGATNWVLPP</sequence>
<evidence type="ECO:0000259" key="5">
    <source>
        <dbReference type="PROSITE" id="PS50931"/>
    </source>
</evidence>
<dbReference type="GO" id="GO:0003677">
    <property type="term" value="F:DNA binding"/>
    <property type="evidence" value="ECO:0007669"/>
    <property type="project" value="UniProtKB-KW"/>
</dbReference>
<dbReference type="Gene3D" id="1.10.10.10">
    <property type="entry name" value="Winged helix-like DNA-binding domain superfamily/Winged helix DNA-binding domain"/>
    <property type="match status" value="1"/>
</dbReference>
<organism evidence="6 7">
    <name type="scientific">Pusillimonas noertemannii</name>
    <dbReference type="NCBI Taxonomy" id="305977"/>
    <lineage>
        <taxon>Bacteria</taxon>
        <taxon>Pseudomonadati</taxon>
        <taxon>Pseudomonadota</taxon>
        <taxon>Betaproteobacteria</taxon>
        <taxon>Burkholderiales</taxon>
        <taxon>Alcaligenaceae</taxon>
        <taxon>Pusillimonas</taxon>
    </lineage>
</organism>
<keyword evidence="4" id="KW-0804">Transcription</keyword>
<name>A0A2U1CRK8_9BURK</name>
<feature type="domain" description="HTH lysR-type" evidence="5">
    <location>
        <begin position="20"/>
        <end position="77"/>
    </location>
</feature>
<evidence type="ECO:0000256" key="1">
    <source>
        <dbReference type="ARBA" id="ARBA00009437"/>
    </source>
</evidence>
<dbReference type="InterPro" id="IPR036388">
    <property type="entry name" value="WH-like_DNA-bd_sf"/>
</dbReference>
<gene>
    <name evidence="6" type="ORF">C7440_0876</name>
</gene>
<evidence type="ECO:0000256" key="4">
    <source>
        <dbReference type="ARBA" id="ARBA00023163"/>
    </source>
</evidence>
<dbReference type="InterPro" id="IPR050950">
    <property type="entry name" value="HTH-type_LysR_regulators"/>
</dbReference>
<dbReference type="InterPro" id="IPR000847">
    <property type="entry name" value="LysR_HTH_N"/>
</dbReference>
<protein>
    <submittedName>
        <fullName evidence="6">LysR family transcriptional regulator</fullName>
    </submittedName>
</protein>
<accession>A0A2U1CRK8</accession>
<comment type="caution">
    <text evidence="6">The sequence shown here is derived from an EMBL/GenBank/DDBJ whole genome shotgun (WGS) entry which is preliminary data.</text>
</comment>
<dbReference type="PRINTS" id="PR00039">
    <property type="entry name" value="HTHLYSR"/>
</dbReference>
<dbReference type="EMBL" id="QEKO01000001">
    <property type="protein sequence ID" value="PVY68474.1"/>
    <property type="molecule type" value="Genomic_DNA"/>
</dbReference>
<dbReference type="Proteomes" id="UP000246145">
    <property type="component" value="Unassembled WGS sequence"/>
</dbReference>
<evidence type="ECO:0000256" key="2">
    <source>
        <dbReference type="ARBA" id="ARBA00023015"/>
    </source>
</evidence>
<keyword evidence="3" id="KW-0238">DNA-binding</keyword>
<dbReference type="SUPFAM" id="SSF46785">
    <property type="entry name" value="Winged helix' DNA-binding domain"/>
    <property type="match status" value="1"/>
</dbReference>
<evidence type="ECO:0000313" key="6">
    <source>
        <dbReference type="EMBL" id="PVY68474.1"/>
    </source>
</evidence>
<dbReference type="AlphaFoldDB" id="A0A2U1CRK8"/>
<dbReference type="PANTHER" id="PTHR30419">
    <property type="entry name" value="HTH-TYPE TRANSCRIPTIONAL REGULATOR YBHD"/>
    <property type="match status" value="1"/>
</dbReference>
<evidence type="ECO:0000313" key="7">
    <source>
        <dbReference type="Proteomes" id="UP000246145"/>
    </source>
</evidence>
<dbReference type="OrthoDB" id="8587114at2"/>
<comment type="similarity">
    <text evidence="1">Belongs to the LysR transcriptional regulatory family.</text>
</comment>
<dbReference type="Pfam" id="PF00126">
    <property type="entry name" value="HTH_1"/>
    <property type="match status" value="1"/>
</dbReference>
<dbReference type="FunFam" id="1.10.10.10:FF:000001">
    <property type="entry name" value="LysR family transcriptional regulator"/>
    <property type="match status" value="1"/>
</dbReference>
<dbReference type="Pfam" id="PF03466">
    <property type="entry name" value="LysR_substrate"/>
    <property type="match status" value="1"/>
</dbReference>
<keyword evidence="7" id="KW-1185">Reference proteome</keyword>
<dbReference type="GO" id="GO:0003700">
    <property type="term" value="F:DNA-binding transcription factor activity"/>
    <property type="evidence" value="ECO:0007669"/>
    <property type="project" value="InterPro"/>
</dbReference>
<dbReference type="InterPro" id="IPR036390">
    <property type="entry name" value="WH_DNA-bd_sf"/>
</dbReference>
<dbReference type="GO" id="GO:0005829">
    <property type="term" value="C:cytosol"/>
    <property type="evidence" value="ECO:0007669"/>
    <property type="project" value="TreeGrafter"/>
</dbReference>
<dbReference type="SUPFAM" id="SSF53850">
    <property type="entry name" value="Periplasmic binding protein-like II"/>
    <property type="match status" value="1"/>
</dbReference>
<dbReference type="Gene3D" id="3.40.190.10">
    <property type="entry name" value="Periplasmic binding protein-like II"/>
    <property type="match status" value="2"/>
</dbReference>